<gene>
    <name evidence="1" type="ORF">DT594_09415</name>
</gene>
<evidence type="ECO:0000313" key="1">
    <source>
        <dbReference type="EMBL" id="KAA0695065.1"/>
    </source>
</evidence>
<dbReference type="EMBL" id="QOVF01000002">
    <property type="protein sequence ID" value="KAA0695065.1"/>
    <property type="molecule type" value="Genomic_DNA"/>
</dbReference>
<name>A0A7V7GU96_9GAMM</name>
<reference evidence="1 2" key="1">
    <citation type="submission" date="2018-07" db="EMBL/GenBank/DDBJ databases">
        <title>Pseudomonas laoshanensis sp. nov., isolated from soil.</title>
        <authorList>
            <person name="Sun J."/>
            <person name="Yu L."/>
            <person name="Wang M."/>
            <person name="Zhang C."/>
        </authorList>
    </citation>
    <scope>NUCLEOTIDE SEQUENCE [LARGE SCALE GENOMIC DNA]</scope>
    <source>
        <strain evidence="1 2">Y22</strain>
    </source>
</reference>
<dbReference type="AlphaFoldDB" id="A0A7V7GU96"/>
<sequence length="205" mass="23167">MVNALELLEFLAGNNGHSTYQHRTRPEILIQAWDASKLPNFTERVLSFFKLIDVRESDAAAWSEPEFFRDKSRTNPTRDALHVALSVLTKSAAALLIKRKIHTVPPTWQVYAIPYSGATDALDFDHLLGDTKPFEAGVKVWLHQLDGGPDWLVLYRAKSVLVYLIFVFGHHNALATLKEHFPEADIHEFVGTAINDLLTVGWHKV</sequence>
<accession>A0A7V7GU96</accession>
<comment type="caution">
    <text evidence="1">The sequence shown here is derived from an EMBL/GenBank/DDBJ whole genome shotgun (WGS) entry which is preliminary data.</text>
</comment>
<evidence type="ECO:0000313" key="2">
    <source>
        <dbReference type="Proteomes" id="UP000463138"/>
    </source>
</evidence>
<organism evidence="1 2">
    <name type="scientific">Halopseudomonas laoshanensis</name>
    <dbReference type="NCBI Taxonomy" id="2268758"/>
    <lineage>
        <taxon>Bacteria</taxon>
        <taxon>Pseudomonadati</taxon>
        <taxon>Pseudomonadota</taxon>
        <taxon>Gammaproteobacteria</taxon>
        <taxon>Pseudomonadales</taxon>
        <taxon>Pseudomonadaceae</taxon>
        <taxon>Halopseudomonas</taxon>
    </lineage>
</organism>
<keyword evidence="2" id="KW-1185">Reference proteome</keyword>
<dbReference type="Proteomes" id="UP000463138">
    <property type="component" value="Unassembled WGS sequence"/>
</dbReference>
<proteinExistence type="predicted"/>
<protein>
    <submittedName>
        <fullName evidence="1">Uncharacterized protein</fullName>
    </submittedName>
</protein>